<dbReference type="GO" id="GO:0008168">
    <property type="term" value="F:methyltransferase activity"/>
    <property type="evidence" value="ECO:0007669"/>
    <property type="project" value="UniProtKB-KW"/>
</dbReference>
<dbReference type="Gene3D" id="3.40.50.150">
    <property type="entry name" value="Vaccinia Virus protein VP39"/>
    <property type="match status" value="1"/>
</dbReference>
<evidence type="ECO:0000313" key="1">
    <source>
        <dbReference type="EMBL" id="GBC01403.1"/>
    </source>
</evidence>
<accession>A0A2Z6RK24</accession>
<dbReference type="STRING" id="94130.A0A2Z6RK24"/>
<name>A0A2Z6RK24_9GLOM</name>
<keyword evidence="2" id="KW-0489">Methyltransferase</keyword>
<keyword evidence="3" id="KW-1185">Reference proteome</keyword>
<proteinExistence type="predicted"/>
<dbReference type="EMBL" id="BLAL01000261">
    <property type="protein sequence ID" value="GES97827.1"/>
    <property type="molecule type" value="Genomic_DNA"/>
</dbReference>
<organism evidence="1 3">
    <name type="scientific">Rhizophagus clarus</name>
    <dbReference type="NCBI Taxonomy" id="94130"/>
    <lineage>
        <taxon>Eukaryota</taxon>
        <taxon>Fungi</taxon>
        <taxon>Fungi incertae sedis</taxon>
        <taxon>Mucoromycota</taxon>
        <taxon>Glomeromycotina</taxon>
        <taxon>Glomeromycetes</taxon>
        <taxon>Glomerales</taxon>
        <taxon>Glomeraceae</taxon>
        <taxon>Rhizophagus</taxon>
    </lineage>
</organism>
<dbReference type="GO" id="GO:0032259">
    <property type="term" value="P:methylation"/>
    <property type="evidence" value="ECO:0007669"/>
    <property type="project" value="UniProtKB-KW"/>
</dbReference>
<reference evidence="2" key="2">
    <citation type="submission" date="2019-10" db="EMBL/GenBank/DDBJ databases">
        <title>Conservation and host-specific expression of non-tandemly repeated heterogenous ribosome RNA gene in arbuscular mycorrhizal fungi.</title>
        <authorList>
            <person name="Maeda T."/>
            <person name="Kobayashi Y."/>
            <person name="Nakagawa T."/>
            <person name="Ezawa T."/>
            <person name="Yamaguchi K."/>
            <person name="Bino T."/>
            <person name="Nishimoto Y."/>
            <person name="Shigenobu S."/>
            <person name="Kawaguchi M."/>
        </authorList>
    </citation>
    <scope>NUCLEOTIDE SEQUENCE</scope>
    <source>
        <strain evidence="2">HR1</strain>
    </source>
</reference>
<evidence type="ECO:0000313" key="2">
    <source>
        <dbReference type="EMBL" id="GES97827.1"/>
    </source>
</evidence>
<dbReference type="Pfam" id="PF13489">
    <property type="entry name" value="Methyltransf_23"/>
    <property type="match status" value="1"/>
</dbReference>
<protein>
    <submittedName>
        <fullName evidence="2">S-adenosyl-L-methionine-dependent methyltransferase</fullName>
    </submittedName>
</protein>
<dbReference type="Proteomes" id="UP000615446">
    <property type="component" value="Unassembled WGS sequence"/>
</dbReference>
<reference evidence="1 3" key="1">
    <citation type="submission" date="2017-11" db="EMBL/GenBank/DDBJ databases">
        <title>The genome of Rhizophagus clarus HR1 reveals common genetic basis of auxotrophy among arbuscular mycorrhizal fungi.</title>
        <authorList>
            <person name="Kobayashi Y."/>
        </authorList>
    </citation>
    <scope>NUCLEOTIDE SEQUENCE [LARGE SCALE GENOMIC DNA]</scope>
    <source>
        <strain evidence="1 3">HR1</strain>
    </source>
</reference>
<gene>
    <name evidence="2" type="ORF">RCL2_002439700</name>
    <name evidence="1" type="ORF">RclHR1_04180010</name>
</gene>
<dbReference type="PANTHER" id="PTHR43591">
    <property type="entry name" value="METHYLTRANSFERASE"/>
    <property type="match status" value="1"/>
</dbReference>
<dbReference type="AlphaFoldDB" id="A0A2Z6RK24"/>
<dbReference type="Proteomes" id="UP000247702">
    <property type="component" value="Unassembled WGS sequence"/>
</dbReference>
<dbReference type="InterPro" id="IPR029063">
    <property type="entry name" value="SAM-dependent_MTases_sf"/>
</dbReference>
<dbReference type="EMBL" id="BEXD01003535">
    <property type="protein sequence ID" value="GBC01403.1"/>
    <property type="molecule type" value="Genomic_DNA"/>
</dbReference>
<dbReference type="OrthoDB" id="2013972at2759"/>
<comment type="caution">
    <text evidence="1">The sequence shown here is derived from an EMBL/GenBank/DDBJ whole genome shotgun (WGS) entry which is preliminary data.</text>
</comment>
<dbReference type="PANTHER" id="PTHR43591:SF24">
    <property type="entry name" value="2-METHOXY-6-POLYPRENYL-1,4-BENZOQUINOL METHYLASE, MITOCHONDRIAL"/>
    <property type="match status" value="1"/>
</dbReference>
<keyword evidence="2" id="KW-0808">Transferase</keyword>
<dbReference type="CDD" id="cd02440">
    <property type="entry name" value="AdoMet_MTases"/>
    <property type="match status" value="1"/>
</dbReference>
<evidence type="ECO:0000313" key="3">
    <source>
        <dbReference type="Proteomes" id="UP000247702"/>
    </source>
</evidence>
<dbReference type="SUPFAM" id="SSF53335">
    <property type="entry name" value="S-adenosyl-L-methionine-dependent methyltransferases"/>
    <property type="match status" value="1"/>
</dbReference>
<sequence>MGNTASNQFKLSRNTNKCSINCGRNSNDSFKFINGRKFLKDSDKYILPSDEKELDRLHVQHDLQIRIWNSHFSSPIEEILKSGGAEVLDVGCGSGNWLLEMATNYPLSNFTGIDILPLYPMEIHPLNVIFESVDVSTGLPFPDNHFDFIHLKCLLSTISEKYCNMKSLFNELKRVLKPGGWIEIMEHDNEVINPSPTMKFFTGSYQALLRQRGINVYLCREIPKCLDRHGLINIHSEEKITYHGEKDGIVCELGIKNIISIFSSLKSSILEFMSINSEKFDNLLQDLFKEVNEYDSGFRTHRFYAQKP</sequence>